<dbReference type="RefSeq" id="WP_041049358.1">
    <property type="nucleotide sequence ID" value="NZ_JXAK01000038.1"/>
</dbReference>
<evidence type="ECO:0000256" key="6">
    <source>
        <dbReference type="ARBA" id="ARBA00022741"/>
    </source>
</evidence>
<feature type="binding site" evidence="10">
    <location>
        <begin position="20"/>
        <end position="27"/>
    </location>
    <ligand>
        <name>ATP</name>
        <dbReference type="ChEBI" id="CHEBI:30616"/>
    </ligand>
</feature>
<dbReference type="CDD" id="cd01672">
    <property type="entry name" value="TMPK"/>
    <property type="match status" value="1"/>
</dbReference>
<evidence type="ECO:0000256" key="4">
    <source>
        <dbReference type="ARBA" id="ARBA00022679"/>
    </source>
</evidence>
<evidence type="ECO:0000256" key="2">
    <source>
        <dbReference type="ARBA" id="ARBA00012980"/>
    </source>
</evidence>
<accession>A0ABR5AEP1</accession>
<comment type="caution">
    <text evidence="12">The sequence shown here is derived from an EMBL/GenBank/DDBJ whole genome shotgun (WGS) entry which is preliminary data.</text>
</comment>
<evidence type="ECO:0000259" key="11">
    <source>
        <dbReference type="Pfam" id="PF02223"/>
    </source>
</evidence>
<dbReference type="NCBIfam" id="TIGR00041">
    <property type="entry name" value="DTMP_kinase"/>
    <property type="match status" value="1"/>
</dbReference>
<keyword evidence="13" id="KW-1185">Reference proteome</keyword>
<comment type="catalytic activity">
    <reaction evidence="9 10">
        <text>dTMP + ATP = dTDP + ADP</text>
        <dbReference type="Rhea" id="RHEA:13517"/>
        <dbReference type="ChEBI" id="CHEBI:30616"/>
        <dbReference type="ChEBI" id="CHEBI:58369"/>
        <dbReference type="ChEBI" id="CHEBI:63528"/>
        <dbReference type="ChEBI" id="CHEBI:456216"/>
        <dbReference type="EC" id="2.7.4.9"/>
    </reaction>
</comment>
<evidence type="ECO:0000313" key="13">
    <source>
        <dbReference type="Proteomes" id="UP000031967"/>
    </source>
</evidence>
<dbReference type="EC" id="2.7.4.9" evidence="2 10"/>
<dbReference type="EMBL" id="JXAK01000038">
    <property type="protein sequence ID" value="KIL39425.1"/>
    <property type="molecule type" value="Genomic_DNA"/>
</dbReference>
<dbReference type="PROSITE" id="PS01331">
    <property type="entry name" value="THYMIDYLATE_KINASE"/>
    <property type="match status" value="1"/>
</dbReference>
<evidence type="ECO:0000256" key="5">
    <source>
        <dbReference type="ARBA" id="ARBA00022727"/>
    </source>
</evidence>
<dbReference type="Proteomes" id="UP000031967">
    <property type="component" value="Unassembled WGS sequence"/>
</dbReference>
<reference evidence="12 13" key="1">
    <citation type="submission" date="2014-12" db="EMBL/GenBank/DDBJ databases">
        <title>Draft genome sequence of Paenibacillus kamchatkensis strain B-2647.</title>
        <authorList>
            <person name="Karlyshev A.V."/>
            <person name="Kudryashova E.B."/>
        </authorList>
    </citation>
    <scope>NUCLEOTIDE SEQUENCE [LARGE SCALE GENOMIC DNA]</scope>
    <source>
        <strain evidence="12 13">VKM B-2647</strain>
    </source>
</reference>
<organism evidence="12 13">
    <name type="scientific">Gordoniibacillus kamchatkensis</name>
    <dbReference type="NCBI Taxonomy" id="1590651"/>
    <lineage>
        <taxon>Bacteria</taxon>
        <taxon>Bacillati</taxon>
        <taxon>Bacillota</taxon>
        <taxon>Bacilli</taxon>
        <taxon>Bacillales</taxon>
        <taxon>Paenibacillaceae</taxon>
        <taxon>Gordoniibacillus</taxon>
    </lineage>
</organism>
<name>A0ABR5AEP1_9BACL</name>
<keyword evidence="7 10" id="KW-0418">Kinase</keyword>
<evidence type="ECO:0000256" key="7">
    <source>
        <dbReference type="ARBA" id="ARBA00022777"/>
    </source>
</evidence>
<keyword evidence="8 10" id="KW-0067">ATP-binding</keyword>
<comment type="function">
    <text evidence="10">Phosphorylation of dTMP to form dTDP in both de novo and salvage pathways of dTTP synthesis.</text>
</comment>
<comment type="similarity">
    <text evidence="1 10">Belongs to the thymidylate kinase family.</text>
</comment>
<evidence type="ECO:0000313" key="12">
    <source>
        <dbReference type="EMBL" id="KIL39425.1"/>
    </source>
</evidence>
<sequence length="223" mass="24716">MPLNSEVVLVKQGIFISLEGGEGAGKSTVLQRLIAHFTERGIAILSTREPGGIPIAERIREVVHDVAHTSMEARTEALLYAAARRQHLVEKVVPALEAGKVVLCDRFVDSSLAYQGYARGLGIDEIYAINRFAIGPFLPDVTLYFDVTPETGMRRIAANAEREVNRLDLEGLEFHKRVREGYHELLRRFPERIIRIDAEAGPEAVFHNALAALAAKLGERLPI</sequence>
<dbReference type="SUPFAM" id="SSF52540">
    <property type="entry name" value="P-loop containing nucleoside triphosphate hydrolases"/>
    <property type="match status" value="1"/>
</dbReference>
<keyword evidence="4 10" id="KW-0808">Transferase</keyword>
<dbReference type="HAMAP" id="MF_00165">
    <property type="entry name" value="Thymidylate_kinase"/>
    <property type="match status" value="1"/>
</dbReference>
<evidence type="ECO:0000256" key="3">
    <source>
        <dbReference type="ARBA" id="ARBA00017144"/>
    </source>
</evidence>
<dbReference type="InterPro" id="IPR018095">
    <property type="entry name" value="Thymidylate_kin_CS"/>
</dbReference>
<gene>
    <name evidence="10" type="primary">tmk</name>
    <name evidence="12" type="ORF">SD70_20450</name>
</gene>
<feature type="domain" description="Thymidylate kinase-like" evidence="11">
    <location>
        <begin position="18"/>
        <end position="205"/>
    </location>
</feature>
<dbReference type="PANTHER" id="PTHR10344:SF4">
    <property type="entry name" value="UMP-CMP KINASE 2, MITOCHONDRIAL"/>
    <property type="match status" value="1"/>
</dbReference>
<keyword evidence="5 10" id="KW-0545">Nucleotide biosynthesis</keyword>
<dbReference type="InterPro" id="IPR027417">
    <property type="entry name" value="P-loop_NTPase"/>
</dbReference>
<dbReference type="GO" id="GO:0016301">
    <property type="term" value="F:kinase activity"/>
    <property type="evidence" value="ECO:0007669"/>
    <property type="project" value="UniProtKB-KW"/>
</dbReference>
<dbReference type="InterPro" id="IPR039430">
    <property type="entry name" value="Thymidylate_kin-like_dom"/>
</dbReference>
<protein>
    <recommendedName>
        <fullName evidence="3 10">Thymidylate kinase</fullName>
        <ecNumber evidence="2 10">2.7.4.9</ecNumber>
    </recommendedName>
    <alternativeName>
        <fullName evidence="10">dTMP kinase</fullName>
    </alternativeName>
</protein>
<evidence type="ECO:0000256" key="1">
    <source>
        <dbReference type="ARBA" id="ARBA00009776"/>
    </source>
</evidence>
<dbReference type="Pfam" id="PF02223">
    <property type="entry name" value="Thymidylate_kin"/>
    <property type="match status" value="1"/>
</dbReference>
<proteinExistence type="inferred from homology"/>
<dbReference type="InterPro" id="IPR018094">
    <property type="entry name" value="Thymidylate_kinase"/>
</dbReference>
<evidence type="ECO:0000256" key="9">
    <source>
        <dbReference type="ARBA" id="ARBA00048743"/>
    </source>
</evidence>
<evidence type="ECO:0000256" key="8">
    <source>
        <dbReference type="ARBA" id="ARBA00022840"/>
    </source>
</evidence>
<dbReference type="Gene3D" id="3.40.50.300">
    <property type="entry name" value="P-loop containing nucleotide triphosphate hydrolases"/>
    <property type="match status" value="1"/>
</dbReference>
<dbReference type="PANTHER" id="PTHR10344">
    <property type="entry name" value="THYMIDYLATE KINASE"/>
    <property type="match status" value="1"/>
</dbReference>
<evidence type="ECO:0000256" key="10">
    <source>
        <dbReference type="HAMAP-Rule" id="MF_00165"/>
    </source>
</evidence>
<keyword evidence="6 10" id="KW-0547">Nucleotide-binding</keyword>